<evidence type="ECO:0000259" key="1">
    <source>
        <dbReference type="PROSITE" id="PS51186"/>
    </source>
</evidence>
<dbReference type="CDD" id="cd04301">
    <property type="entry name" value="NAT_SF"/>
    <property type="match status" value="1"/>
</dbReference>
<dbReference type="OrthoDB" id="5570877at2"/>
<dbReference type="AlphaFoldDB" id="A0A550I2A6"/>
<dbReference type="InterPro" id="IPR016181">
    <property type="entry name" value="Acyl_CoA_acyltransferase"/>
</dbReference>
<protein>
    <submittedName>
        <fullName evidence="2">GNAT family N-acetyltransferase</fullName>
    </submittedName>
</protein>
<proteinExistence type="predicted"/>
<sequence>MNIREASQSDIPDIIKVLKASLGEGSSEKTEKVWRYKHIDNPFGESLILVAEEKNEIIGVRAFMRWNWQKGDKVYSAFRAVDTATHPDHQGKGIFKKLTLNALAMGKERGDHFVFNTPNAQSKPGYLKMGWKEISKLRIHVIPVNPFYWKKEKEIMQNFSNDVPNEFLDLDKWNEDLIGSDKVFTPKGESYLNWRYVNNPMQSYFIKSNSEYFIAGYVKIHKNFKEFRISELLFTKDASRKTIKKIIMNWAKKFGVQFVSLNVPLEGTIFKRSLSGGLGPVLTFKLIDENLDQNMFLKFKSWEYSLGDLELF</sequence>
<evidence type="ECO:0000313" key="2">
    <source>
        <dbReference type="EMBL" id="TRO65106.1"/>
    </source>
</evidence>
<dbReference type="EMBL" id="VHSF01000002">
    <property type="protein sequence ID" value="TRO65106.1"/>
    <property type="molecule type" value="Genomic_DNA"/>
</dbReference>
<dbReference type="Proteomes" id="UP000315131">
    <property type="component" value="Unassembled WGS sequence"/>
</dbReference>
<dbReference type="Pfam" id="PF13527">
    <property type="entry name" value="Acetyltransf_9"/>
    <property type="match status" value="1"/>
</dbReference>
<gene>
    <name evidence="2" type="ORF">FGM01_06785</name>
</gene>
<dbReference type="SUPFAM" id="SSF55729">
    <property type="entry name" value="Acyl-CoA N-acyltransferases (Nat)"/>
    <property type="match status" value="1"/>
</dbReference>
<accession>A0A550I2A6</accession>
<name>A0A550I2A6_9FLAO</name>
<organism evidence="2 3">
    <name type="scientific">Christiangramia sabulilitoris</name>
    <dbReference type="NCBI Taxonomy" id="2583991"/>
    <lineage>
        <taxon>Bacteria</taxon>
        <taxon>Pseudomonadati</taxon>
        <taxon>Bacteroidota</taxon>
        <taxon>Flavobacteriia</taxon>
        <taxon>Flavobacteriales</taxon>
        <taxon>Flavobacteriaceae</taxon>
        <taxon>Christiangramia</taxon>
    </lineage>
</organism>
<dbReference type="GO" id="GO:0016747">
    <property type="term" value="F:acyltransferase activity, transferring groups other than amino-acyl groups"/>
    <property type="evidence" value="ECO:0007669"/>
    <property type="project" value="InterPro"/>
</dbReference>
<keyword evidence="2" id="KW-0808">Transferase</keyword>
<dbReference type="Gene3D" id="3.40.630.30">
    <property type="match status" value="1"/>
</dbReference>
<keyword evidence="3" id="KW-1185">Reference proteome</keyword>
<dbReference type="PROSITE" id="PS51186">
    <property type="entry name" value="GNAT"/>
    <property type="match status" value="1"/>
</dbReference>
<dbReference type="InterPro" id="IPR000182">
    <property type="entry name" value="GNAT_dom"/>
</dbReference>
<feature type="domain" description="N-acetyltransferase" evidence="1">
    <location>
        <begin position="1"/>
        <end position="154"/>
    </location>
</feature>
<comment type="caution">
    <text evidence="2">The sequence shown here is derived from an EMBL/GenBank/DDBJ whole genome shotgun (WGS) entry which is preliminary data.</text>
</comment>
<dbReference type="RefSeq" id="WP_143410400.1">
    <property type="nucleotide sequence ID" value="NZ_VHSF01000002.1"/>
</dbReference>
<reference evidence="2 3" key="1">
    <citation type="submission" date="2019-06" db="EMBL/GenBank/DDBJ databases">
        <title>Gramella sabulilitoris sp. nov., isolated from a marine sand.</title>
        <authorList>
            <person name="Yoon J.-H."/>
        </authorList>
    </citation>
    <scope>NUCLEOTIDE SEQUENCE [LARGE SCALE GENOMIC DNA]</scope>
    <source>
        <strain evidence="2 3">HSMS-1</strain>
    </source>
</reference>
<evidence type="ECO:0000313" key="3">
    <source>
        <dbReference type="Proteomes" id="UP000315131"/>
    </source>
</evidence>